<keyword evidence="2" id="KW-0812">Transmembrane</keyword>
<dbReference type="AlphaFoldDB" id="X6N9D6"/>
<feature type="compositionally biased region" description="Basic and acidic residues" evidence="1">
    <location>
        <begin position="1"/>
        <end position="13"/>
    </location>
</feature>
<gene>
    <name evidence="3" type="ORF">RFI_15305</name>
</gene>
<keyword evidence="4" id="KW-1185">Reference proteome</keyword>
<comment type="caution">
    <text evidence="3">The sequence shown here is derived from an EMBL/GenBank/DDBJ whole genome shotgun (WGS) entry which is preliminary data.</text>
</comment>
<proteinExistence type="predicted"/>
<evidence type="ECO:0000256" key="1">
    <source>
        <dbReference type="SAM" id="MobiDB-lite"/>
    </source>
</evidence>
<reference evidence="3 4" key="1">
    <citation type="journal article" date="2013" name="Curr. Biol.">
        <title>The Genome of the Foraminiferan Reticulomyxa filosa.</title>
        <authorList>
            <person name="Glockner G."/>
            <person name="Hulsmann N."/>
            <person name="Schleicher M."/>
            <person name="Noegel A.A."/>
            <person name="Eichinger L."/>
            <person name="Gallinger C."/>
            <person name="Pawlowski J."/>
            <person name="Sierra R."/>
            <person name="Euteneuer U."/>
            <person name="Pillet L."/>
            <person name="Moustafa A."/>
            <person name="Platzer M."/>
            <person name="Groth M."/>
            <person name="Szafranski K."/>
            <person name="Schliwa M."/>
        </authorList>
    </citation>
    <scope>NUCLEOTIDE SEQUENCE [LARGE SCALE GENOMIC DNA]</scope>
</reference>
<feature type="region of interest" description="Disordered" evidence="1">
    <location>
        <begin position="1"/>
        <end position="26"/>
    </location>
</feature>
<sequence>MNKSDEQTNGREENAEDDDSSDDEFQAESNALHKVSCYIDSDDINTEDIFVRFGRGVGSYVIIPAQQNDKSQYNVTLVVHTQQGLKQYPIGLVNKKGGVHFRLTVNSNNNNQQPTTIIITITTITYLFLCYYPIDFETQYLLKNKNSLKKKRFC</sequence>
<dbReference type="EMBL" id="ASPP01011207">
    <property type="protein sequence ID" value="ETO21897.1"/>
    <property type="molecule type" value="Genomic_DNA"/>
</dbReference>
<keyword evidence="2" id="KW-0472">Membrane</keyword>
<protein>
    <submittedName>
        <fullName evidence="3">Uncharacterized protein</fullName>
    </submittedName>
</protein>
<name>X6N9D6_RETFI</name>
<organism evidence="3 4">
    <name type="scientific">Reticulomyxa filosa</name>
    <dbReference type="NCBI Taxonomy" id="46433"/>
    <lineage>
        <taxon>Eukaryota</taxon>
        <taxon>Sar</taxon>
        <taxon>Rhizaria</taxon>
        <taxon>Retaria</taxon>
        <taxon>Foraminifera</taxon>
        <taxon>Monothalamids</taxon>
        <taxon>Reticulomyxidae</taxon>
        <taxon>Reticulomyxa</taxon>
    </lineage>
</organism>
<keyword evidence="2" id="KW-1133">Transmembrane helix</keyword>
<accession>X6N9D6</accession>
<evidence type="ECO:0000313" key="4">
    <source>
        <dbReference type="Proteomes" id="UP000023152"/>
    </source>
</evidence>
<evidence type="ECO:0000256" key="2">
    <source>
        <dbReference type="SAM" id="Phobius"/>
    </source>
</evidence>
<dbReference type="Proteomes" id="UP000023152">
    <property type="component" value="Unassembled WGS sequence"/>
</dbReference>
<feature type="transmembrane region" description="Helical" evidence="2">
    <location>
        <begin position="116"/>
        <end position="134"/>
    </location>
</feature>
<evidence type="ECO:0000313" key="3">
    <source>
        <dbReference type="EMBL" id="ETO21897.1"/>
    </source>
</evidence>
<feature type="compositionally biased region" description="Acidic residues" evidence="1">
    <location>
        <begin position="14"/>
        <end position="26"/>
    </location>
</feature>